<proteinExistence type="inferred from homology"/>
<protein>
    <submittedName>
        <fullName evidence="7">M14 family metallocarboxypeptidase</fullName>
    </submittedName>
</protein>
<comment type="similarity">
    <text evidence="5">Belongs to the peptidase M14 family.</text>
</comment>
<dbReference type="SUPFAM" id="SSF53187">
    <property type="entry name" value="Zn-dependent exopeptidases"/>
    <property type="match status" value="1"/>
</dbReference>
<evidence type="ECO:0000256" key="4">
    <source>
        <dbReference type="ARBA" id="ARBA00022833"/>
    </source>
</evidence>
<comment type="caution">
    <text evidence="5">Lacks conserved residue(s) required for the propagation of feature annotation.</text>
</comment>
<accession>A0ABX8Z6S4</accession>
<dbReference type="Proteomes" id="UP000825679">
    <property type="component" value="Chromosome"/>
</dbReference>
<dbReference type="EMBL" id="CP081150">
    <property type="protein sequence ID" value="QZA77495.1"/>
    <property type="molecule type" value="Genomic_DNA"/>
</dbReference>
<gene>
    <name evidence="7" type="ORF">K4H28_14615</name>
</gene>
<evidence type="ECO:0000256" key="5">
    <source>
        <dbReference type="PROSITE-ProRule" id="PRU01379"/>
    </source>
</evidence>
<evidence type="ECO:0000259" key="6">
    <source>
        <dbReference type="PROSITE" id="PS52035"/>
    </source>
</evidence>
<name>A0ABX8Z6S4_9NEIS</name>
<reference evidence="7 8" key="1">
    <citation type="submission" date="2021-08" db="EMBL/GenBank/DDBJ databases">
        <title>complete genome sequencing of Deefgea sp. D25.</title>
        <authorList>
            <person name="Bae J.-W."/>
            <person name="Gim D.-H."/>
        </authorList>
    </citation>
    <scope>NUCLEOTIDE SEQUENCE [LARGE SCALE GENOMIC DNA]</scope>
    <source>
        <strain evidence="7 8">D25</strain>
    </source>
</reference>
<dbReference type="InterPro" id="IPR055438">
    <property type="entry name" value="AstE_AspA_cat"/>
</dbReference>
<keyword evidence="8" id="KW-1185">Reference proteome</keyword>
<evidence type="ECO:0000313" key="8">
    <source>
        <dbReference type="Proteomes" id="UP000825679"/>
    </source>
</evidence>
<keyword evidence="2" id="KW-0479">Metal-binding</keyword>
<evidence type="ECO:0000256" key="1">
    <source>
        <dbReference type="ARBA" id="ARBA00001947"/>
    </source>
</evidence>
<keyword evidence="4" id="KW-0862">Zinc</keyword>
<evidence type="ECO:0000256" key="3">
    <source>
        <dbReference type="ARBA" id="ARBA00022801"/>
    </source>
</evidence>
<dbReference type="InterPro" id="IPR000834">
    <property type="entry name" value="Peptidase_M14"/>
</dbReference>
<dbReference type="Gene3D" id="3.40.630.10">
    <property type="entry name" value="Zn peptidases"/>
    <property type="match status" value="1"/>
</dbReference>
<dbReference type="CDD" id="cd06231">
    <property type="entry name" value="M14_REP34-like"/>
    <property type="match status" value="1"/>
</dbReference>
<dbReference type="PROSITE" id="PS52035">
    <property type="entry name" value="PEPTIDASE_M14"/>
    <property type="match status" value="1"/>
</dbReference>
<evidence type="ECO:0000313" key="7">
    <source>
        <dbReference type="EMBL" id="QZA77495.1"/>
    </source>
</evidence>
<dbReference type="Pfam" id="PF24827">
    <property type="entry name" value="AstE_AspA_cat"/>
    <property type="match status" value="1"/>
</dbReference>
<evidence type="ECO:0000256" key="2">
    <source>
        <dbReference type="ARBA" id="ARBA00022723"/>
    </source>
</evidence>
<dbReference type="RefSeq" id="WP_221005876.1">
    <property type="nucleotide sequence ID" value="NZ_CP081150.1"/>
</dbReference>
<feature type="domain" description="Peptidase M14" evidence="6">
    <location>
        <begin position="33"/>
        <end position="324"/>
    </location>
</feature>
<organism evidence="7 8">
    <name type="scientific">Deefgea tanakiae</name>
    <dbReference type="NCBI Taxonomy" id="2865840"/>
    <lineage>
        <taxon>Bacteria</taxon>
        <taxon>Pseudomonadati</taxon>
        <taxon>Pseudomonadota</taxon>
        <taxon>Betaproteobacteria</taxon>
        <taxon>Neisseriales</taxon>
        <taxon>Chitinibacteraceae</taxon>
        <taxon>Deefgea</taxon>
    </lineage>
</organism>
<comment type="cofactor">
    <cofactor evidence="1">
        <name>Zn(2+)</name>
        <dbReference type="ChEBI" id="CHEBI:29105"/>
    </cofactor>
</comment>
<sequence length="324" mass="35065">MPNTINAYPIGTLGLAWGSEERAAWLAQQKIQRSYLAEVISPLTTLLLDRDSPLPDAAELVEYGVLDYQAQGFAQYPLYAVRSRNWQVDRPTVLVTGGVHGYETSGVQGALQFIAQHFAQYSAQVNLLVLPCISPWGYETINRWNPNAIDPNRSFVADSASAEAATALAFVHAQAEKVRVHIDLHETTDTDNSEFGPAKAARDGLAFEYHDIPDGFYLVGDTENPAPEFQQALIAAVSKVTHIAEADAAGCLIGEPLEQFGVINYAKKALGLCGGMSNATFVTTTEVYPDSPNASPIQCNQAQVVTVCAAIDFSLRNSNTERAT</sequence>
<keyword evidence="3" id="KW-0378">Hydrolase</keyword>